<evidence type="ECO:0000313" key="2">
    <source>
        <dbReference type="EMBL" id="RLN15907.1"/>
    </source>
</evidence>
<evidence type="ECO:0000313" key="3">
    <source>
        <dbReference type="Proteomes" id="UP000275267"/>
    </source>
</evidence>
<dbReference type="AlphaFoldDB" id="A0A3L6S4P6"/>
<accession>A0A3L6S4P6</accession>
<protein>
    <submittedName>
        <fullName evidence="2">FBD-associated F-box protein</fullName>
    </submittedName>
</protein>
<dbReference type="InterPro" id="IPR036047">
    <property type="entry name" value="F-box-like_dom_sf"/>
</dbReference>
<evidence type="ECO:0000256" key="1">
    <source>
        <dbReference type="SAM" id="MobiDB-lite"/>
    </source>
</evidence>
<dbReference type="SUPFAM" id="SSF81383">
    <property type="entry name" value="F-box domain"/>
    <property type="match status" value="1"/>
</dbReference>
<sequence>MQSTKNVVEEEHTDPSLSTDDSAAGGDDLISRLSNDVIVSILGLVGDAREVVRTGVLSRRWRGLWTRVPVLHLDSGGRPGMERLGISLKVHYAPGEPHLAATTVEAAEGWIRATYLGKVTVRFSVNNYNPESRVDYFLHELLGDDGAWTACEDKSYEWRL</sequence>
<dbReference type="EMBL" id="PQIB02000005">
    <property type="protein sequence ID" value="RLN15907.1"/>
    <property type="molecule type" value="Genomic_DNA"/>
</dbReference>
<feature type="region of interest" description="Disordered" evidence="1">
    <location>
        <begin position="1"/>
        <end position="24"/>
    </location>
</feature>
<dbReference type="InterPro" id="IPR055312">
    <property type="entry name" value="FBL15-like"/>
</dbReference>
<comment type="caution">
    <text evidence="2">The sequence shown here is derived from an EMBL/GenBank/DDBJ whole genome shotgun (WGS) entry which is preliminary data.</text>
</comment>
<organism evidence="2 3">
    <name type="scientific">Panicum miliaceum</name>
    <name type="common">Proso millet</name>
    <name type="synonym">Broomcorn millet</name>
    <dbReference type="NCBI Taxonomy" id="4540"/>
    <lineage>
        <taxon>Eukaryota</taxon>
        <taxon>Viridiplantae</taxon>
        <taxon>Streptophyta</taxon>
        <taxon>Embryophyta</taxon>
        <taxon>Tracheophyta</taxon>
        <taxon>Spermatophyta</taxon>
        <taxon>Magnoliopsida</taxon>
        <taxon>Liliopsida</taxon>
        <taxon>Poales</taxon>
        <taxon>Poaceae</taxon>
        <taxon>PACMAD clade</taxon>
        <taxon>Panicoideae</taxon>
        <taxon>Panicodae</taxon>
        <taxon>Paniceae</taxon>
        <taxon>Panicinae</taxon>
        <taxon>Panicum</taxon>
        <taxon>Panicum sect. Panicum</taxon>
    </lineage>
</organism>
<reference evidence="3" key="1">
    <citation type="journal article" date="2019" name="Nat. Commun.">
        <title>The genome of broomcorn millet.</title>
        <authorList>
            <person name="Zou C."/>
            <person name="Miki D."/>
            <person name="Li D."/>
            <person name="Tang Q."/>
            <person name="Xiao L."/>
            <person name="Rajput S."/>
            <person name="Deng P."/>
            <person name="Jia W."/>
            <person name="Huang R."/>
            <person name="Zhang M."/>
            <person name="Sun Y."/>
            <person name="Hu J."/>
            <person name="Fu X."/>
            <person name="Schnable P.S."/>
            <person name="Li F."/>
            <person name="Zhang H."/>
            <person name="Feng B."/>
            <person name="Zhu X."/>
            <person name="Liu R."/>
            <person name="Schnable J.C."/>
            <person name="Zhu J.-K."/>
            <person name="Zhang H."/>
        </authorList>
    </citation>
    <scope>NUCLEOTIDE SEQUENCE [LARGE SCALE GENOMIC DNA]</scope>
</reference>
<name>A0A3L6S4P6_PANMI</name>
<dbReference type="OrthoDB" id="695956at2759"/>
<keyword evidence="3" id="KW-1185">Reference proteome</keyword>
<proteinExistence type="predicted"/>
<dbReference type="PANTHER" id="PTHR34709">
    <property type="entry name" value="OS10G0396666 PROTEIN"/>
    <property type="match status" value="1"/>
</dbReference>
<gene>
    <name evidence="2" type="ORF">C2845_PM02G43270</name>
</gene>
<dbReference type="PANTHER" id="PTHR34709:SF80">
    <property type="entry name" value="F-BOX DOMAIN-CONTAINING PROTEIN"/>
    <property type="match status" value="1"/>
</dbReference>
<dbReference type="Proteomes" id="UP000275267">
    <property type="component" value="Unassembled WGS sequence"/>
</dbReference>